<protein>
    <submittedName>
        <fullName evidence="2">Uncharacterized protein</fullName>
    </submittedName>
</protein>
<evidence type="ECO:0000313" key="2">
    <source>
        <dbReference type="EMBL" id="RLE51985.1"/>
    </source>
</evidence>
<organism evidence="2 3">
    <name type="scientific">Thermoproteota archaeon</name>
    <dbReference type="NCBI Taxonomy" id="2056631"/>
    <lineage>
        <taxon>Archaea</taxon>
        <taxon>Thermoproteota</taxon>
    </lineage>
</organism>
<reference evidence="2 3" key="1">
    <citation type="submission" date="2018-06" db="EMBL/GenBank/DDBJ databases">
        <title>Extensive metabolic versatility and redundancy in microbially diverse, dynamic hydrothermal sediments.</title>
        <authorList>
            <person name="Dombrowski N."/>
            <person name="Teske A."/>
            <person name="Baker B.J."/>
        </authorList>
    </citation>
    <scope>NUCLEOTIDE SEQUENCE [LARGE SCALE GENOMIC DNA]</scope>
    <source>
        <strain evidence="2">B20_G2</strain>
    </source>
</reference>
<evidence type="ECO:0000256" key="1">
    <source>
        <dbReference type="SAM" id="MobiDB-lite"/>
    </source>
</evidence>
<gene>
    <name evidence="2" type="ORF">DRJ26_05195</name>
</gene>
<feature type="region of interest" description="Disordered" evidence="1">
    <location>
        <begin position="53"/>
        <end position="72"/>
    </location>
</feature>
<accession>A0A497EXP6</accession>
<evidence type="ECO:0000313" key="3">
    <source>
        <dbReference type="Proteomes" id="UP000269499"/>
    </source>
</evidence>
<comment type="caution">
    <text evidence="2">The sequence shown here is derived from an EMBL/GenBank/DDBJ whole genome shotgun (WGS) entry which is preliminary data.</text>
</comment>
<name>A0A497EXP6_9CREN</name>
<dbReference type="AlphaFoldDB" id="A0A497EXP6"/>
<dbReference type="Proteomes" id="UP000269499">
    <property type="component" value="Unassembled WGS sequence"/>
</dbReference>
<sequence>MKAWIIEKVKRYREIRDLTLFLIYKRKFNEDMKSFLKMIFALEKRDHRACQEPPRVQAEGVRRQWSSAAGPR</sequence>
<proteinExistence type="predicted"/>
<dbReference type="EMBL" id="QMRA01000139">
    <property type="protein sequence ID" value="RLE51985.1"/>
    <property type="molecule type" value="Genomic_DNA"/>
</dbReference>